<dbReference type="Proteomes" id="UP000231655">
    <property type="component" value="Unassembled WGS sequence"/>
</dbReference>
<gene>
    <name evidence="1" type="ORF">SAMN06297129_2170</name>
</gene>
<proteinExistence type="predicted"/>
<evidence type="ECO:0000313" key="2">
    <source>
        <dbReference type="Proteomes" id="UP000231655"/>
    </source>
</evidence>
<organism evidence="1 2">
    <name type="scientific">Pseudooceanicola antarcticus</name>
    <dbReference type="NCBI Taxonomy" id="1247613"/>
    <lineage>
        <taxon>Bacteria</taxon>
        <taxon>Pseudomonadati</taxon>
        <taxon>Pseudomonadota</taxon>
        <taxon>Alphaproteobacteria</taxon>
        <taxon>Rhodobacterales</taxon>
        <taxon>Paracoccaceae</taxon>
        <taxon>Pseudooceanicola</taxon>
    </lineage>
</organism>
<reference evidence="1 2" key="1">
    <citation type="submission" date="2017-09" db="EMBL/GenBank/DDBJ databases">
        <authorList>
            <person name="Ehlers B."/>
            <person name="Leendertz F.H."/>
        </authorList>
    </citation>
    <scope>NUCLEOTIDE SEQUENCE [LARGE SCALE GENOMIC DNA]</scope>
    <source>
        <strain evidence="1 2">CGMCC 1.12662</strain>
    </source>
</reference>
<sequence>MVRRKIPKTPKNNPPVSQGTRFPFQVSIVAWGDLLGYGGKIAEAAFNPMDERAKSSISRMREFHRIVAEHSSRHFPSLVINDGVAAFRDLSLRSRSNGHEFLEKSWELFNAINALEARRGDPGIRMVVACGFRMRGRRAKTESDHSKVNSILHRFREGQMSAEQAIREASTARPSFDVVPQLQANFAFTKAYVAESSGSGGGLPGSNFYLDTALLLDPTCAWPSGENGIMWRHNTLGLDTEFRRVTNLPKVKNPEGAASEMRTGLEVAQFLAGDIDVLEALRSSSK</sequence>
<evidence type="ECO:0000313" key="1">
    <source>
        <dbReference type="EMBL" id="SNY51585.1"/>
    </source>
</evidence>
<dbReference type="EMBL" id="OBEA01000003">
    <property type="protein sequence ID" value="SNY51585.1"/>
    <property type="molecule type" value="Genomic_DNA"/>
</dbReference>
<name>A0A285IU73_9RHOB</name>
<protein>
    <submittedName>
        <fullName evidence="1">Uncharacterized protein</fullName>
    </submittedName>
</protein>
<accession>A0A285IU73</accession>
<dbReference type="AlphaFoldDB" id="A0A285IU73"/>